<organism evidence="2">
    <name type="scientific">Culex pipiens</name>
    <name type="common">House mosquito</name>
    <dbReference type="NCBI Taxonomy" id="7175"/>
    <lineage>
        <taxon>Eukaryota</taxon>
        <taxon>Metazoa</taxon>
        <taxon>Ecdysozoa</taxon>
        <taxon>Arthropoda</taxon>
        <taxon>Hexapoda</taxon>
        <taxon>Insecta</taxon>
        <taxon>Pterygota</taxon>
        <taxon>Neoptera</taxon>
        <taxon>Endopterygota</taxon>
        <taxon>Diptera</taxon>
        <taxon>Nematocera</taxon>
        <taxon>Culicoidea</taxon>
        <taxon>Culicidae</taxon>
        <taxon>Culicinae</taxon>
        <taxon>Culicini</taxon>
        <taxon>Culex</taxon>
        <taxon>Culex</taxon>
    </lineage>
</organism>
<reference evidence="2" key="1">
    <citation type="submission" date="2021-05" db="EMBL/GenBank/DDBJ databases">
        <authorList>
            <person name="Alioto T."/>
            <person name="Alioto T."/>
            <person name="Gomez Garrido J."/>
        </authorList>
    </citation>
    <scope>NUCLEOTIDE SEQUENCE</scope>
</reference>
<dbReference type="AlphaFoldDB" id="A0A8D8FBJ5"/>
<feature type="compositionally biased region" description="Basic and acidic residues" evidence="1">
    <location>
        <begin position="73"/>
        <end position="89"/>
    </location>
</feature>
<evidence type="ECO:0000313" key="2">
    <source>
        <dbReference type="EMBL" id="CAG6466572.1"/>
    </source>
</evidence>
<proteinExistence type="predicted"/>
<dbReference type="EMBL" id="HBUE01056198">
    <property type="protein sequence ID" value="CAG6466574.1"/>
    <property type="molecule type" value="Transcribed_RNA"/>
</dbReference>
<evidence type="ECO:0000256" key="1">
    <source>
        <dbReference type="SAM" id="MobiDB-lite"/>
    </source>
</evidence>
<protein>
    <submittedName>
        <fullName evidence="2">(northern house mosquito) hypothetical protein</fullName>
    </submittedName>
</protein>
<dbReference type="EMBL" id="HBUE01056197">
    <property type="protein sequence ID" value="CAG6466572.1"/>
    <property type="molecule type" value="Transcribed_RNA"/>
</dbReference>
<feature type="region of interest" description="Disordered" evidence="1">
    <location>
        <begin position="65"/>
        <end position="102"/>
    </location>
</feature>
<sequence>MAQSAQSVRGSGIFLRSNERCHVARDSPRLEGHLHGAARTHWRRQSVAGHGRWNGRYRVPVSQVFEQSTARRRAAEPRDRIGHQPEHAGRRAGKVQESGNST</sequence>
<name>A0A8D8FBJ5_CULPI</name>
<accession>A0A8D8FBJ5</accession>